<keyword evidence="5 7" id="KW-0472">Membrane</keyword>
<evidence type="ECO:0000256" key="5">
    <source>
        <dbReference type="ARBA" id="ARBA00023136"/>
    </source>
</evidence>
<dbReference type="AlphaFoldDB" id="A0A4Y3UH39"/>
<keyword evidence="9" id="KW-1185">Reference proteome</keyword>
<evidence type="ECO:0000313" key="9">
    <source>
        <dbReference type="Proteomes" id="UP000319804"/>
    </source>
</evidence>
<feature type="transmembrane region" description="Helical" evidence="7">
    <location>
        <begin position="108"/>
        <end position="126"/>
    </location>
</feature>
<evidence type="ECO:0000256" key="1">
    <source>
        <dbReference type="ARBA" id="ARBA00004141"/>
    </source>
</evidence>
<dbReference type="InterPro" id="IPR004923">
    <property type="entry name" value="FTR1/Fip1/EfeU"/>
</dbReference>
<comment type="similarity">
    <text evidence="2">Belongs to the oxidase-dependent Fe transporter (OFeT) (TC 9.A.10.1) family.</text>
</comment>
<organism evidence="8 9">
    <name type="scientific">Microbacterium lacticum</name>
    <dbReference type="NCBI Taxonomy" id="33885"/>
    <lineage>
        <taxon>Bacteria</taxon>
        <taxon>Bacillati</taxon>
        <taxon>Actinomycetota</taxon>
        <taxon>Actinomycetes</taxon>
        <taxon>Micrococcales</taxon>
        <taxon>Microbacteriaceae</taxon>
        <taxon>Microbacterium</taxon>
    </lineage>
</organism>
<feature type="transmembrane region" description="Helical" evidence="7">
    <location>
        <begin position="265"/>
        <end position="283"/>
    </location>
</feature>
<dbReference type="Proteomes" id="UP000319804">
    <property type="component" value="Unassembled WGS sequence"/>
</dbReference>
<keyword evidence="4 7" id="KW-1133">Transmembrane helix</keyword>
<keyword evidence="3 7" id="KW-0812">Transmembrane</keyword>
<feature type="transmembrane region" description="Helical" evidence="7">
    <location>
        <begin position="70"/>
        <end position="88"/>
    </location>
</feature>
<dbReference type="PANTHER" id="PTHR31632">
    <property type="entry name" value="IRON TRANSPORTER FTH1"/>
    <property type="match status" value="1"/>
</dbReference>
<dbReference type="GO" id="GO:0015093">
    <property type="term" value="F:ferrous iron transmembrane transporter activity"/>
    <property type="evidence" value="ECO:0007669"/>
    <property type="project" value="TreeGrafter"/>
</dbReference>
<accession>A0A4Y3UH39</accession>
<feature type="region of interest" description="Disordered" evidence="6">
    <location>
        <begin position="293"/>
        <end position="317"/>
    </location>
</feature>
<evidence type="ECO:0000256" key="3">
    <source>
        <dbReference type="ARBA" id="ARBA00022692"/>
    </source>
</evidence>
<comment type="subcellular location">
    <subcellularLocation>
        <location evidence="1">Membrane</location>
        <topology evidence="1">Multi-pass membrane protein</topology>
    </subcellularLocation>
</comment>
<gene>
    <name evidence="8" type="ORF">FHX68_1776</name>
</gene>
<feature type="transmembrane region" description="Helical" evidence="7">
    <location>
        <begin position="38"/>
        <end position="64"/>
    </location>
</feature>
<dbReference type="EMBL" id="VFPS01000002">
    <property type="protein sequence ID" value="TQM99053.1"/>
    <property type="molecule type" value="Genomic_DNA"/>
</dbReference>
<evidence type="ECO:0000256" key="4">
    <source>
        <dbReference type="ARBA" id="ARBA00022989"/>
    </source>
</evidence>
<sequence length="317" mass="33416">MLATFLIGLREGLEAALVVGILVAYLTRIGRRDVLPRVWAGIGLAVALALGIGAILTFGSYALTFEAQELLGGILSLLTVAMVTWMIFWMQKTGRTMKRTLEGGIDRALSAGGAWALVAIGFISVAREGIETTLLLWSTVQSFGDAPSTLLGALLGLAAAVAIGWLLARGMVRVDLRVFFAWTGAFLVVVAAGVLAYAIHDLQEAGALPGPFTALAPVEATGAVATGWAAFPFGWAFDLRAVIPPTSPLAALLQATIGFMPQMTWLQVVAWVVYLAVVGTIFVRGLRRRPASTQDHRAMPAASEVARPSIPHPQGAS</sequence>
<name>A0A4Y3UH39_9MICO</name>
<protein>
    <submittedName>
        <fullName evidence="8">High-affinity iron transporter</fullName>
    </submittedName>
</protein>
<feature type="transmembrane region" description="Helical" evidence="7">
    <location>
        <begin position="179"/>
        <end position="199"/>
    </location>
</feature>
<dbReference type="PANTHER" id="PTHR31632:SF2">
    <property type="entry name" value="PLASMA MEMBRANE IRON PERMEASE"/>
    <property type="match status" value="1"/>
</dbReference>
<evidence type="ECO:0000313" key="8">
    <source>
        <dbReference type="EMBL" id="TQM99053.1"/>
    </source>
</evidence>
<evidence type="ECO:0000256" key="7">
    <source>
        <dbReference type="SAM" id="Phobius"/>
    </source>
</evidence>
<evidence type="ECO:0000256" key="6">
    <source>
        <dbReference type="SAM" id="MobiDB-lite"/>
    </source>
</evidence>
<reference evidence="8 9" key="1">
    <citation type="submission" date="2019-06" db="EMBL/GenBank/DDBJ databases">
        <title>Sequencing the genomes of 1000 actinobacteria strains.</title>
        <authorList>
            <person name="Klenk H.-P."/>
        </authorList>
    </citation>
    <scope>NUCLEOTIDE SEQUENCE [LARGE SCALE GENOMIC DNA]</scope>
    <source>
        <strain evidence="8 9">DSM 20427</strain>
    </source>
</reference>
<feature type="transmembrane region" description="Helical" evidence="7">
    <location>
        <begin position="6"/>
        <end position="26"/>
    </location>
</feature>
<evidence type="ECO:0000256" key="2">
    <source>
        <dbReference type="ARBA" id="ARBA00008333"/>
    </source>
</evidence>
<dbReference type="Pfam" id="PF03239">
    <property type="entry name" value="FTR1"/>
    <property type="match status" value="1"/>
</dbReference>
<comment type="caution">
    <text evidence="8">The sequence shown here is derived from an EMBL/GenBank/DDBJ whole genome shotgun (WGS) entry which is preliminary data.</text>
</comment>
<dbReference type="OrthoDB" id="7260758at2"/>
<dbReference type="GO" id="GO:0033573">
    <property type="term" value="C:high-affinity iron permease complex"/>
    <property type="evidence" value="ECO:0007669"/>
    <property type="project" value="InterPro"/>
</dbReference>
<proteinExistence type="inferred from homology"/>
<dbReference type="NCBIfam" id="NF041756">
    <property type="entry name" value="EfeU"/>
    <property type="match status" value="1"/>
</dbReference>
<dbReference type="RefSeq" id="WP_141378910.1">
    <property type="nucleotide sequence ID" value="NZ_BJNA01000002.1"/>
</dbReference>
<feature type="transmembrane region" description="Helical" evidence="7">
    <location>
        <begin position="146"/>
        <end position="167"/>
    </location>
</feature>